<keyword evidence="2" id="KW-1185">Reference proteome</keyword>
<dbReference type="Proteomes" id="UP001157502">
    <property type="component" value="Chromosome 14"/>
</dbReference>
<reference evidence="1" key="1">
    <citation type="submission" date="2021-05" db="EMBL/GenBank/DDBJ databases">
        <authorList>
            <person name="Pan Q."/>
            <person name="Jouanno E."/>
            <person name="Zahm M."/>
            <person name="Klopp C."/>
            <person name="Cabau C."/>
            <person name="Louis A."/>
            <person name="Berthelot C."/>
            <person name="Parey E."/>
            <person name="Roest Crollius H."/>
            <person name="Montfort J."/>
            <person name="Robinson-Rechavi M."/>
            <person name="Bouchez O."/>
            <person name="Lampietro C."/>
            <person name="Lopez Roques C."/>
            <person name="Donnadieu C."/>
            <person name="Postlethwait J."/>
            <person name="Bobe J."/>
            <person name="Dillon D."/>
            <person name="Chandos A."/>
            <person name="von Hippel F."/>
            <person name="Guiguen Y."/>
        </authorList>
    </citation>
    <scope>NUCLEOTIDE SEQUENCE</scope>
    <source>
        <strain evidence="1">YG-Jan2019</strain>
    </source>
</reference>
<dbReference type="EMBL" id="CM055741">
    <property type="protein sequence ID" value="KAJ8002017.1"/>
    <property type="molecule type" value="Genomic_DNA"/>
</dbReference>
<sequence length="93" mass="10094">MGTGNLTASWLDPVCIGTTAEQYADATGEHLDEVWASRLCKHQMGDFFRKTDTGTSRKLSLAQLTNLDLQDAESSAVFLSSMTGLGGRYTSRC</sequence>
<organism evidence="1 2">
    <name type="scientific">Dallia pectoralis</name>
    <name type="common">Alaska blackfish</name>
    <dbReference type="NCBI Taxonomy" id="75939"/>
    <lineage>
        <taxon>Eukaryota</taxon>
        <taxon>Metazoa</taxon>
        <taxon>Chordata</taxon>
        <taxon>Craniata</taxon>
        <taxon>Vertebrata</taxon>
        <taxon>Euteleostomi</taxon>
        <taxon>Actinopterygii</taxon>
        <taxon>Neopterygii</taxon>
        <taxon>Teleostei</taxon>
        <taxon>Protacanthopterygii</taxon>
        <taxon>Esociformes</taxon>
        <taxon>Umbridae</taxon>
        <taxon>Dallia</taxon>
    </lineage>
</organism>
<gene>
    <name evidence="1" type="ORF">DPEC_G00175430</name>
</gene>
<name>A0ACC2GES3_DALPE</name>
<proteinExistence type="predicted"/>
<accession>A0ACC2GES3</accession>
<comment type="caution">
    <text evidence="1">The sequence shown here is derived from an EMBL/GenBank/DDBJ whole genome shotgun (WGS) entry which is preliminary data.</text>
</comment>
<evidence type="ECO:0000313" key="1">
    <source>
        <dbReference type="EMBL" id="KAJ8002017.1"/>
    </source>
</evidence>
<protein>
    <submittedName>
        <fullName evidence="1">Uncharacterized protein</fullName>
    </submittedName>
</protein>
<evidence type="ECO:0000313" key="2">
    <source>
        <dbReference type="Proteomes" id="UP001157502"/>
    </source>
</evidence>